<dbReference type="Proteomes" id="UP000284824">
    <property type="component" value="Unassembled WGS sequence"/>
</dbReference>
<dbReference type="AlphaFoldDB" id="A0A438M7Y9"/>
<feature type="transmembrane region" description="Helical" evidence="1">
    <location>
        <begin position="194"/>
        <end position="216"/>
    </location>
</feature>
<accession>A0A438M7Y9</accession>
<keyword evidence="1" id="KW-1133">Transmembrane helix</keyword>
<keyword evidence="3" id="KW-1185">Reference proteome</keyword>
<comment type="caution">
    <text evidence="2">The sequence shown here is derived from an EMBL/GenBank/DDBJ whole genome shotgun (WGS) entry which is preliminary data.</text>
</comment>
<evidence type="ECO:0000313" key="3">
    <source>
        <dbReference type="Proteomes" id="UP000284824"/>
    </source>
</evidence>
<keyword evidence="1" id="KW-0812">Transmembrane</keyword>
<feature type="transmembrane region" description="Helical" evidence="1">
    <location>
        <begin position="168"/>
        <end position="188"/>
    </location>
</feature>
<feature type="transmembrane region" description="Helical" evidence="1">
    <location>
        <begin position="110"/>
        <end position="130"/>
    </location>
</feature>
<keyword evidence="1" id="KW-0472">Membrane</keyword>
<sequence length="220" mass="23022">MRPAAGCSRRKRFLTPPWSRAQPGPSNPWAAGTCIGGAYAAIAPYRVTAADVAAWRGSRTDEDLAWLCVFGAIIATVRAEALITRTHRRKIMTTHQHVAASSRTTQALRAVVVLHVVALLFQAVTAGMLLSSPGGRALHMSSGIALAVIGLLHLVVAVLVWRPGGGSARFIAPAALLLVFTIVASTLGEMGAKTLHVPLGVLLFGGGVAQLFRVLARPAA</sequence>
<evidence type="ECO:0000256" key="1">
    <source>
        <dbReference type="SAM" id="Phobius"/>
    </source>
</evidence>
<organism evidence="2 3">
    <name type="scientific">Nonomuraea polychroma</name>
    <dbReference type="NCBI Taxonomy" id="46176"/>
    <lineage>
        <taxon>Bacteria</taxon>
        <taxon>Bacillati</taxon>
        <taxon>Actinomycetota</taxon>
        <taxon>Actinomycetes</taxon>
        <taxon>Streptosporangiales</taxon>
        <taxon>Streptosporangiaceae</taxon>
        <taxon>Nonomuraea</taxon>
    </lineage>
</organism>
<gene>
    <name evidence="2" type="ORF">EDD27_4419</name>
</gene>
<evidence type="ECO:0000313" key="2">
    <source>
        <dbReference type="EMBL" id="RVX41841.1"/>
    </source>
</evidence>
<name>A0A438M7Y9_9ACTN</name>
<reference evidence="2 3" key="1">
    <citation type="submission" date="2019-01" db="EMBL/GenBank/DDBJ databases">
        <title>Sequencing the genomes of 1000 actinobacteria strains.</title>
        <authorList>
            <person name="Klenk H.-P."/>
        </authorList>
    </citation>
    <scope>NUCLEOTIDE SEQUENCE [LARGE SCALE GENOMIC DNA]</scope>
    <source>
        <strain evidence="2 3">DSM 43925</strain>
    </source>
</reference>
<proteinExistence type="predicted"/>
<protein>
    <submittedName>
        <fullName evidence="2">Uncharacterized protein</fullName>
    </submittedName>
</protein>
<dbReference type="EMBL" id="SAUN01000001">
    <property type="protein sequence ID" value="RVX41841.1"/>
    <property type="molecule type" value="Genomic_DNA"/>
</dbReference>
<feature type="transmembrane region" description="Helical" evidence="1">
    <location>
        <begin position="64"/>
        <end position="83"/>
    </location>
</feature>
<feature type="transmembrane region" description="Helical" evidence="1">
    <location>
        <begin position="142"/>
        <end position="161"/>
    </location>
</feature>